<evidence type="ECO:0000313" key="2">
    <source>
        <dbReference type="Proteomes" id="UP000684084"/>
    </source>
</evidence>
<sequence length="434" mass="51312">MDESYIHSDPLTTSLQQVKHNEISSDLAVDIIGLYRLLDLCNDDGSNGIVDKIIISKEQLRKLCNDMRNMVNLHRYLTKLTDHQMCFMNDKDLENFDFNLENSDTNTDDDDDTDDEYEVKICQEEQEDFKINDGFKVNLSDQIKTEINNQIKDDIPLHPIVVESTTNQSFVTRRLIKKNSFEPSALFVFKEEFPTDLKNKLKDHYLRIDRKKMDMKALRLFIKYGLKMENLLDPLQEAITAAKKRNDTRKNREYDVIVEDIEIIKQMASIKLRAFESYFGKYIVQENPIQININNEDLKRIQHNKQLEDNLRREFEKEKEETEKYMFEKICDEIENINKDGTMVLNVLSVKESLFTPNYDIKAIYNIEVLQPNKLQITIYEVSLKEDDKLRIQENESYIPYPTLRNQSGTSFLIDPQKYDFKKISQFDSHVECR</sequence>
<organism evidence="1 2">
    <name type="scientific">Rhizophagus irregularis</name>
    <dbReference type="NCBI Taxonomy" id="588596"/>
    <lineage>
        <taxon>Eukaryota</taxon>
        <taxon>Fungi</taxon>
        <taxon>Fungi incertae sedis</taxon>
        <taxon>Mucoromycota</taxon>
        <taxon>Glomeromycotina</taxon>
        <taxon>Glomeromycetes</taxon>
        <taxon>Glomerales</taxon>
        <taxon>Glomeraceae</taxon>
        <taxon>Rhizophagus</taxon>
    </lineage>
</organism>
<proteinExistence type="predicted"/>
<accession>A0A915ZTU7</accession>
<dbReference type="Proteomes" id="UP000684084">
    <property type="component" value="Unassembled WGS sequence"/>
</dbReference>
<comment type="caution">
    <text evidence="1">The sequence shown here is derived from an EMBL/GenBank/DDBJ whole genome shotgun (WGS) entry which is preliminary data.</text>
</comment>
<protein>
    <submittedName>
        <fullName evidence="1">Uncharacterized protein</fullName>
    </submittedName>
</protein>
<dbReference type="OrthoDB" id="2417504at2759"/>
<evidence type="ECO:0000313" key="1">
    <source>
        <dbReference type="EMBL" id="CAB5390540.1"/>
    </source>
</evidence>
<dbReference type="EMBL" id="CAGKOT010000069">
    <property type="protein sequence ID" value="CAB5390540.1"/>
    <property type="molecule type" value="Genomic_DNA"/>
</dbReference>
<name>A0A915ZTU7_9GLOM</name>
<gene>
    <name evidence="1" type="ORF">CHRIB12_LOCUS21571</name>
</gene>
<dbReference type="AlphaFoldDB" id="A0A915ZTU7"/>
<reference evidence="1" key="1">
    <citation type="submission" date="2020-05" db="EMBL/GenBank/DDBJ databases">
        <authorList>
            <person name="Rincon C."/>
            <person name="Sanders R I."/>
            <person name="Robbins C."/>
            <person name="Chaturvedi A."/>
        </authorList>
    </citation>
    <scope>NUCLEOTIDE SEQUENCE</scope>
    <source>
        <strain evidence="1">CHB12</strain>
    </source>
</reference>